<accession>A0ABV4UYY5</accession>
<comment type="caution">
    <text evidence="1">The sequence shown here is derived from an EMBL/GenBank/DDBJ whole genome shotgun (WGS) entry which is preliminary data.</text>
</comment>
<sequence>MTSLTRMRSRFFNAVVYDPETGIITKTSRAAAKLKDEIRWYLDLPVELRSLIPEVVDYSLGSKPFLRLSHVPGPTLSELYLNGEAARPEWGAVWERIDDIFRTFARYPAGVTRHQLADMYIRKTRQRLASFLARSQWAADVHRTGRLRLNGADLPCPVRLFESGIAVFRELLTDSVPALLHGDMCFGNILYHPATREMKLIDPRGSFGKRGLYGDQRYDLAKIRHSLSGYEHISHNRFSLVLAPGQLELDIPFTPLQTSLRDEWDTRLGSRLEAVRGIECLLYLSMLPLHEESRSRQLALYAVGARLLRELLPE</sequence>
<evidence type="ECO:0000313" key="2">
    <source>
        <dbReference type="Proteomes" id="UP001575622"/>
    </source>
</evidence>
<dbReference type="Proteomes" id="UP001575622">
    <property type="component" value="Unassembled WGS sequence"/>
</dbReference>
<dbReference type="InterPro" id="IPR011009">
    <property type="entry name" value="Kinase-like_dom_sf"/>
</dbReference>
<keyword evidence="2" id="KW-1185">Reference proteome</keyword>
<dbReference type="RefSeq" id="WP_373950251.1">
    <property type="nucleotide sequence ID" value="NZ_JBHDLN010000004.1"/>
</dbReference>
<gene>
    <name evidence="1" type="ORF">ACEU3E_09385</name>
</gene>
<evidence type="ECO:0008006" key="3">
    <source>
        <dbReference type="Google" id="ProtNLM"/>
    </source>
</evidence>
<name>A0ABV4UYY5_9BACL</name>
<dbReference type="SUPFAM" id="SSF56112">
    <property type="entry name" value="Protein kinase-like (PK-like)"/>
    <property type="match status" value="1"/>
</dbReference>
<organism evidence="1 2">
    <name type="scientific">Paenibacillus oleatilyticus</name>
    <dbReference type="NCBI Taxonomy" id="2594886"/>
    <lineage>
        <taxon>Bacteria</taxon>
        <taxon>Bacillati</taxon>
        <taxon>Bacillota</taxon>
        <taxon>Bacilli</taxon>
        <taxon>Bacillales</taxon>
        <taxon>Paenibacillaceae</taxon>
        <taxon>Paenibacillus</taxon>
    </lineage>
</organism>
<protein>
    <recommendedName>
        <fullName evidence="3">Aminoglycoside phosphotransferase domain-containing protein</fullName>
    </recommendedName>
</protein>
<proteinExistence type="predicted"/>
<reference evidence="1 2" key="1">
    <citation type="submission" date="2024-09" db="EMBL/GenBank/DDBJ databases">
        <authorList>
            <person name="Makale K.P.P."/>
            <person name="Makhzoum A."/>
            <person name="Rantong G."/>
            <person name="Rahube T.O."/>
        </authorList>
    </citation>
    <scope>NUCLEOTIDE SEQUENCE [LARGE SCALE GENOMIC DNA]</scope>
    <source>
        <strain evidence="1 2">KM_D13</strain>
    </source>
</reference>
<dbReference type="EMBL" id="JBHDLN010000004">
    <property type="protein sequence ID" value="MFB0842382.1"/>
    <property type="molecule type" value="Genomic_DNA"/>
</dbReference>
<evidence type="ECO:0000313" key="1">
    <source>
        <dbReference type="EMBL" id="MFB0842382.1"/>
    </source>
</evidence>